<organism evidence="3 4">
    <name type="scientific">Phenylobacterium zucineum (strain HLK1)</name>
    <dbReference type="NCBI Taxonomy" id="450851"/>
    <lineage>
        <taxon>Bacteria</taxon>
        <taxon>Pseudomonadati</taxon>
        <taxon>Pseudomonadota</taxon>
        <taxon>Alphaproteobacteria</taxon>
        <taxon>Caulobacterales</taxon>
        <taxon>Caulobacteraceae</taxon>
        <taxon>Phenylobacterium</taxon>
    </lineage>
</organism>
<feature type="signal peptide" evidence="2">
    <location>
        <begin position="1"/>
        <end position="25"/>
    </location>
</feature>
<dbReference type="eggNOG" id="ENOG503400W">
    <property type="taxonomic scope" value="Bacteria"/>
</dbReference>
<reference evidence="3 4" key="1">
    <citation type="journal article" date="2008" name="BMC Genomics">
        <title>Complete genome of Phenylobacterium zucineum - a novel facultative intracellular bacterium isolated from human erythroleukemia cell line K562.</title>
        <authorList>
            <person name="Luo Y."/>
            <person name="Xu X."/>
            <person name="Ding Z."/>
            <person name="Liu Z."/>
            <person name="Zhang B."/>
            <person name="Yan Z."/>
            <person name="Sun J."/>
            <person name="Hu S."/>
            <person name="Hu X."/>
        </authorList>
    </citation>
    <scope>NUCLEOTIDE SEQUENCE [LARGE SCALE GENOMIC DNA]</scope>
    <source>
        <strain evidence="3 4">HLK1</strain>
    </source>
</reference>
<dbReference type="STRING" id="450851.PHZ_c1378"/>
<feature type="region of interest" description="Disordered" evidence="1">
    <location>
        <begin position="90"/>
        <end position="124"/>
    </location>
</feature>
<dbReference type="AlphaFoldDB" id="B4R9M8"/>
<dbReference type="Proteomes" id="UP000001868">
    <property type="component" value="Chromosome"/>
</dbReference>
<keyword evidence="4" id="KW-1185">Reference proteome</keyword>
<dbReference type="HOGENOM" id="CLU_1037042_0_0_5"/>
<dbReference type="RefSeq" id="WP_012521936.1">
    <property type="nucleotide sequence ID" value="NC_011144.1"/>
</dbReference>
<dbReference type="OrthoDB" id="7184736at2"/>
<evidence type="ECO:0000313" key="3">
    <source>
        <dbReference type="EMBL" id="ACG77792.1"/>
    </source>
</evidence>
<protein>
    <recommendedName>
        <fullName evidence="5">Methyltransferase type 11</fullName>
    </recommendedName>
</protein>
<dbReference type="PROSITE" id="PS51257">
    <property type="entry name" value="PROKAR_LIPOPROTEIN"/>
    <property type="match status" value="1"/>
</dbReference>
<proteinExistence type="predicted"/>
<evidence type="ECO:0000256" key="2">
    <source>
        <dbReference type="SAM" id="SignalP"/>
    </source>
</evidence>
<feature type="chain" id="PRO_5002825256" description="Methyltransferase type 11" evidence="2">
    <location>
        <begin position="26"/>
        <end position="282"/>
    </location>
</feature>
<accession>B4R9M8</accession>
<gene>
    <name evidence="3" type="ordered locus">PHZ_c1378</name>
</gene>
<evidence type="ECO:0008006" key="5">
    <source>
        <dbReference type="Google" id="ProtNLM"/>
    </source>
</evidence>
<sequence length="282" mass="29151">MKPLLFLAAVSALPLAAACTPQAKAPRVALDCPATQGELTRTAMAQDGKSCIYASAEGAEVTLRLIPVSGTAFATLDRLEETLLAESAKAAEAAEAAAPQADTRPSPQSAAEAERAAAEAAKDAGAAAQVADAGDAAEEGMGSVDGVDVRLEKGKVVVEDGRETTRIDLPGIQIVADEANDSAQIRIGPLHVDASGEEAKVQIRREVRLKGEALAREKRGVRATFISSGKSAADGRRFVGYEAGGPKTGPLTVAIVHSKSALDDDDNVYRDIKKLVRKNGGV</sequence>
<keyword evidence="2" id="KW-0732">Signal</keyword>
<feature type="compositionally biased region" description="Basic and acidic residues" evidence="1">
    <location>
        <begin position="112"/>
        <end position="122"/>
    </location>
</feature>
<dbReference type="KEGG" id="pzu:PHZ_c1378"/>
<dbReference type="EMBL" id="CP000747">
    <property type="protein sequence ID" value="ACG77792.1"/>
    <property type="molecule type" value="Genomic_DNA"/>
</dbReference>
<evidence type="ECO:0000256" key="1">
    <source>
        <dbReference type="SAM" id="MobiDB-lite"/>
    </source>
</evidence>
<name>B4R9M8_PHEZH</name>
<evidence type="ECO:0000313" key="4">
    <source>
        <dbReference type="Proteomes" id="UP000001868"/>
    </source>
</evidence>